<proteinExistence type="predicted"/>
<evidence type="ECO:0000313" key="1">
    <source>
        <dbReference type="EMBL" id="KAI0031209.1"/>
    </source>
</evidence>
<gene>
    <name evidence="1" type="ORF">K488DRAFT_87050</name>
</gene>
<dbReference type="Proteomes" id="UP000814128">
    <property type="component" value="Unassembled WGS sequence"/>
</dbReference>
<organism evidence="1 2">
    <name type="scientific">Vararia minispora EC-137</name>
    <dbReference type="NCBI Taxonomy" id="1314806"/>
    <lineage>
        <taxon>Eukaryota</taxon>
        <taxon>Fungi</taxon>
        <taxon>Dikarya</taxon>
        <taxon>Basidiomycota</taxon>
        <taxon>Agaricomycotina</taxon>
        <taxon>Agaricomycetes</taxon>
        <taxon>Russulales</taxon>
        <taxon>Lachnocladiaceae</taxon>
        <taxon>Vararia</taxon>
    </lineage>
</organism>
<comment type="caution">
    <text evidence="1">The sequence shown here is derived from an EMBL/GenBank/DDBJ whole genome shotgun (WGS) entry which is preliminary data.</text>
</comment>
<evidence type="ECO:0000313" key="2">
    <source>
        <dbReference type="Proteomes" id="UP000814128"/>
    </source>
</evidence>
<reference evidence="1" key="2">
    <citation type="journal article" date="2022" name="New Phytol.">
        <title>Evolutionary transition to the ectomycorrhizal habit in the genomes of a hyperdiverse lineage of mushroom-forming fungi.</title>
        <authorList>
            <person name="Looney B."/>
            <person name="Miyauchi S."/>
            <person name="Morin E."/>
            <person name="Drula E."/>
            <person name="Courty P.E."/>
            <person name="Kohler A."/>
            <person name="Kuo A."/>
            <person name="LaButti K."/>
            <person name="Pangilinan J."/>
            <person name="Lipzen A."/>
            <person name="Riley R."/>
            <person name="Andreopoulos W."/>
            <person name="He G."/>
            <person name="Johnson J."/>
            <person name="Nolan M."/>
            <person name="Tritt A."/>
            <person name="Barry K.W."/>
            <person name="Grigoriev I.V."/>
            <person name="Nagy L.G."/>
            <person name="Hibbett D."/>
            <person name="Henrissat B."/>
            <person name="Matheny P.B."/>
            <person name="Labbe J."/>
            <person name="Martin F.M."/>
        </authorList>
    </citation>
    <scope>NUCLEOTIDE SEQUENCE</scope>
    <source>
        <strain evidence="1">EC-137</strain>
    </source>
</reference>
<keyword evidence="2" id="KW-1185">Reference proteome</keyword>
<protein>
    <submittedName>
        <fullName evidence="1">Zinc/iron permease</fullName>
    </submittedName>
</protein>
<name>A0ACB8QHC8_9AGAM</name>
<accession>A0ACB8QHC8</accession>
<reference evidence="1" key="1">
    <citation type="submission" date="2021-02" db="EMBL/GenBank/DDBJ databases">
        <authorList>
            <consortium name="DOE Joint Genome Institute"/>
            <person name="Ahrendt S."/>
            <person name="Looney B.P."/>
            <person name="Miyauchi S."/>
            <person name="Morin E."/>
            <person name="Drula E."/>
            <person name="Courty P.E."/>
            <person name="Chicoki N."/>
            <person name="Fauchery L."/>
            <person name="Kohler A."/>
            <person name="Kuo A."/>
            <person name="Labutti K."/>
            <person name="Pangilinan J."/>
            <person name="Lipzen A."/>
            <person name="Riley R."/>
            <person name="Andreopoulos W."/>
            <person name="He G."/>
            <person name="Johnson J."/>
            <person name="Barry K.W."/>
            <person name="Grigoriev I.V."/>
            <person name="Nagy L."/>
            <person name="Hibbett D."/>
            <person name="Henrissat B."/>
            <person name="Matheny P.B."/>
            <person name="Labbe J."/>
            <person name="Martin F."/>
        </authorList>
    </citation>
    <scope>NUCLEOTIDE SEQUENCE</scope>
    <source>
        <strain evidence="1">EC-137</strain>
    </source>
</reference>
<sequence>MPPRPRRAFLLSLCALCALAALARASLHTQADKGAVNTTIRDSDVQACEAVQTLAALKGQVEGDESPLMRQVFAVLFPFGPAWNSRTFYISSVPNFILAFIPAQINRDTLNTMTAFATGGLLSDVFLHLVPHSFVGESAGHGVRFIMVEEKRNILVGLGIFVGFAAFFMMEKTLRVLGGEDGHSHSHGHDHAHDHAHGHSSAVEEKGAEGLRERKTNGAANGSSKADHEHEHEQEAKDSKGPSKLSAYLNLFGDFVHNITDGLAMAASFYSSPLIGATTTLACFAHEIPHEIADYSILIRSGFTKRQAMQSQFLTAVGAFVGTFMGIAVHTLSSSGASEEAMDLSAAVRQDASGLLGTTVQMADLVIPFVAGGFLYIGAVAVLPTLLEESKSGKQALREFGAMAFGVLCMFLVA</sequence>
<dbReference type="EMBL" id="MU273589">
    <property type="protein sequence ID" value="KAI0031209.1"/>
    <property type="molecule type" value="Genomic_DNA"/>
</dbReference>